<proteinExistence type="predicted"/>
<dbReference type="SUPFAM" id="SSF48317">
    <property type="entry name" value="Acid phosphatase/Vanadium-dependent haloperoxidase"/>
    <property type="match status" value="1"/>
</dbReference>
<keyword evidence="1" id="KW-0732">Signal</keyword>
<dbReference type="InterPro" id="IPR000326">
    <property type="entry name" value="PAP2/HPO"/>
</dbReference>
<keyword evidence="4" id="KW-1185">Reference proteome</keyword>
<dbReference type="Pfam" id="PF01569">
    <property type="entry name" value="PAP2"/>
    <property type="match status" value="1"/>
</dbReference>
<organism evidence="3 4">
    <name type="scientific">Mesonia hippocampi</name>
    <dbReference type="NCBI Taxonomy" id="1628250"/>
    <lineage>
        <taxon>Bacteria</taxon>
        <taxon>Pseudomonadati</taxon>
        <taxon>Bacteroidota</taxon>
        <taxon>Flavobacteriia</taxon>
        <taxon>Flavobacteriales</taxon>
        <taxon>Flavobacteriaceae</taxon>
        <taxon>Mesonia</taxon>
    </lineage>
</organism>
<feature type="domain" description="Phosphatidic acid phosphatase type 2/haloperoxidase" evidence="2">
    <location>
        <begin position="131"/>
        <end position="243"/>
    </location>
</feature>
<accession>A0A840EL23</accession>
<name>A0A840EL23_9FLAO</name>
<reference evidence="3 4" key="1">
    <citation type="submission" date="2020-08" db="EMBL/GenBank/DDBJ databases">
        <title>Genomic Encyclopedia of Type Strains, Phase IV (KMG-IV): sequencing the most valuable type-strain genomes for metagenomic binning, comparative biology and taxonomic classification.</title>
        <authorList>
            <person name="Goeker M."/>
        </authorList>
    </citation>
    <scope>NUCLEOTIDE SEQUENCE [LARGE SCALE GENOMIC DNA]</scope>
    <source>
        <strain evidence="3 4">DSM 29568</strain>
    </source>
</reference>
<dbReference type="RefSeq" id="WP_183477429.1">
    <property type="nucleotide sequence ID" value="NZ_JACIFO010000005.1"/>
</dbReference>
<dbReference type="InterPro" id="IPR036938">
    <property type="entry name" value="PAP2/HPO_sf"/>
</dbReference>
<gene>
    <name evidence="3" type="ORF">GGR32_001365</name>
</gene>
<feature type="signal peptide" evidence="1">
    <location>
        <begin position="1"/>
        <end position="19"/>
    </location>
</feature>
<dbReference type="Gene3D" id="1.20.144.10">
    <property type="entry name" value="Phosphatidic acid phosphatase type 2/haloperoxidase"/>
    <property type="match status" value="1"/>
</dbReference>
<dbReference type="AlphaFoldDB" id="A0A840EL23"/>
<evidence type="ECO:0000256" key="1">
    <source>
        <dbReference type="SAM" id="SignalP"/>
    </source>
</evidence>
<protein>
    <submittedName>
        <fullName evidence="3">Membrane-associated phospholipid phosphatase</fullName>
    </submittedName>
</protein>
<feature type="chain" id="PRO_5032411566" evidence="1">
    <location>
        <begin position="20"/>
        <end position="282"/>
    </location>
</feature>
<sequence>MKKYILSVLLVILFAPTQAQEQSQQVTTPTTWQLAKHDAKLMFGGLKYTYSRPFSWGQDDWAIAAGVVVGAAGLNIIDQQTSDFFVKHEPDVPNIIKDFGWYFGSPQNNYGITGSVYLFGLFTKNEKIRRTGILMISAASAAGLIQTVSKTVTGRARPSDGGKFSFKPFSNEGGYHSFPSGHTILSFTTFYALSKQFSNPWVKASLITAGMISPVSRLLAGAHWLTDVALSLALTVAVVESVDKYLDKEMGTLSEMEARKAKKKISWNLKLGAGSFGITGTF</sequence>
<evidence type="ECO:0000313" key="3">
    <source>
        <dbReference type="EMBL" id="MBB4119069.1"/>
    </source>
</evidence>
<dbReference type="SMART" id="SM00014">
    <property type="entry name" value="acidPPc"/>
    <property type="match status" value="1"/>
</dbReference>
<evidence type="ECO:0000259" key="2">
    <source>
        <dbReference type="SMART" id="SM00014"/>
    </source>
</evidence>
<comment type="caution">
    <text evidence="3">The sequence shown here is derived from an EMBL/GenBank/DDBJ whole genome shotgun (WGS) entry which is preliminary data.</text>
</comment>
<dbReference type="Proteomes" id="UP000553034">
    <property type="component" value="Unassembled WGS sequence"/>
</dbReference>
<evidence type="ECO:0000313" key="4">
    <source>
        <dbReference type="Proteomes" id="UP000553034"/>
    </source>
</evidence>
<dbReference type="EMBL" id="JACIFO010000005">
    <property type="protein sequence ID" value="MBB4119069.1"/>
    <property type="molecule type" value="Genomic_DNA"/>
</dbReference>